<evidence type="ECO:0000313" key="1">
    <source>
        <dbReference type="EMBL" id="KAI8028353.1"/>
    </source>
</evidence>
<accession>A0ACC0IRN2</accession>
<comment type="caution">
    <text evidence="1">The sequence shown here is derived from an EMBL/GenBank/DDBJ whole genome shotgun (WGS) entry which is preliminary data.</text>
</comment>
<sequence length="277" mass="29758">MEASTSSEVDFQIPANSRIPLSVPSGDEVESAISRFTSSLQSDTGSEVGSLPLISSVDGLGKLQSVVGMTIQNAFELLDRAKPIQNLLKAVVTDVKMWNAFLNNKAVQEFLRQLETGANNVVTNLSGNQQTDNLSIQQSSSGANNVVRTPSINPQTHNGFFSQQQSSAQQESSMTNALAKILSTVIRFVEPILTAFNFFRDYRGGGGGGGGGGDGRGRGRGRGRGGGRGGGGPQSEFYNYFLDDEEELTKNYTEVVFVLAIVLKLSIVLMRFYGIRC</sequence>
<dbReference type="EMBL" id="CM045760">
    <property type="protein sequence ID" value="KAI8028353.1"/>
    <property type="molecule type" value="Genomic_DNA"/>
</dbReference>
<protein>
    <submittedName>
        <fullName evidence="1">Uncharacterized protein</fullName>
    </submittedName>
</protein>
<gene>
    <name evidence="1" type="ORF">LOK49_LG02G00757</name>
</gene>
<keyword evidence="2" id="KW-1185">Reference proteome</keyword>
<name>A0ACC0IRN2_9ERIC</name>
<dbReference type="Proteomes" id="UP001060215">
    <property type="component" value="Chromosome 3"/>
</dbReference>
<reference evidence="1 2" key="1">
    <citation type="journal article" date="2022" name="Plant J.">
        <title>Chromosome-level genome of Camellia lanceoleosa provides a valuable resource for understanding genome evolution and self-incompatibility.</title>
        <authorList>
            <person name="Gong W."/>
            <person name="Xiao S."/>
            <person name="Wang L."/>
            <person name="Liao Z."/>
            <person name="Chang Y."/>
            <person name="Mo W."/>
            <person name="Hu G."/>
            <person name="Li W."/>
            <person name="Zhao G."/>
            <person name="Zhu H."/>
            <person name="Hu X."/>
            <person name="Ji K."/>
            <person name="Xiang X."/>
            <person name="Song Q."/>
            <person name="Yuan D."/>
            <person name="Jin S."/>
            <person name="Zhang L."/>
        </authorList>
    </citation>
    <scope>NUCLEOTIDE SEQUENCE [LARGE SCALE GENOMIC DNA]</scope>
    <source>
        <strain evidence="1">SQ_2022a</strain>
    </source>
</reference>
<organism evidence="1 2">
    <name type="scientific">Camellia lanceoleosa</name>
    <dbReference type="NCBI Taxonomy" id="1840588"/>
    <lineage>
        <taxon>Eukaryota</taxon>
        <taxon>Viridiplantae</taxon>
        <taxon>Streptophyta</taxon>
        <taxon>Embryophyta</taxon>
        <taxon>Tracheophyta</taxon>
        <taxon>Spermatophyta</taxon>
        <taxon>Magnoliopsida</taxon>
        <taxon>eudicotyledons</taxon>
        <taxon>Gunneridae</taxon>
        <taxon>Pentapetalae</taxon>
        <taxon>asterids</taxon>
        <taxon>Ericales</taxon>
        <taxon>Theaceae</taxon>
        <taxon>Camellia</taxon>
    </lineage>
</organism>
<evidence type="ECO:0000313" key="2">
    <source>
        <dbReference type="Proteomes" id="UP001060215"/>
    </source>
</evidence>
<proteinExistence type="predicted"/>